<dbReference type="AlphaFoldDB" id="A0A0D0DMV2"/>
<keyword evidence="4" id="KW-1185">Reference proteome</keyword>
<dbReference type="Proteomes" id="UP000054538">
    <property type="component" value="Unassembled WGS sequence"/>
</dbReference>
<feature type="region of interest" description="Disordered" evidence="1">
    <location>
        <begin position="1"/>
        <end position="49"/>
    </location>
</feature>
<dbReference type="OrthoDB" id="5373615at2759"/>
<feature type="region of interest" description="Disordered" evidence="1">
    <location>
        <begin position="167"/>
        <end position="210"/>
    </location>
</feature>
<dbReference type="EMBL" id="KN825221">
    <property type="protein sequence ID" value="KIK93023.1"/>
    <property type="molecule type" value="Genomic_DNA"/>
</dbReference>
<organism evidence="3 4">
    <name type="scientific">Paxillus rubicundulus Ve08.2h10</name>
    <dbReference type="NCBI Taxonomy" id="930991"/>
    <lineage>
        <taxon>Eukaryota</taxon>
        <taxon>Fungi</taxon>
        <taxon>Dikarya</taxon>
        <taxon>Basidiomycota</taxon>
        <taxon>Agaricomycotina</taxon>
        <taxon>Agaricomycetes</taxon>
        <taxon>Agaricomycetidae</taxon>
        <taxon>Boletales</taxon>
        <taxon>Paxilineae</taxon>
        <taxon>Paxillaceae</taxon>
        <taxon>Paxillus</taxon>
    </lineage>
</organism>
<dbReference type="PROSITE" id="PS51673">
    <property type="entry name" value="SUZ"/>
    <property type="match status" value="1"/>
</dbReference>
<reference evidence="3 4" key="1">
    <citation type="submission" date="2014-04" db="EMBL/GenBank/DDBJ databases">
        <authorList>
            <consortium name="DOE Joint Genome Institute"/>
            <person name="Kuo A."/>
            <person name="Kohler A."/>
            <person name="Jargeat P."/>
            <person name="Nagy L.G."/>
            <person name="Floudas D."/>
            <person name="Copeland A."/>
            <person name="Barry K.W."/>
            <person name="Cichocki N."/>
            <person name="Veneault-Fourrey C."/>
            <person name="LaButti K."/>
            <person name="Lindquist E.A."/>
            <person name="Lipzen A."/>
            <person name="Lundell T."/>
            <person name="Morin E."/>
            <person name="Murat C."/>
            <person name="Sun H."/>
            <person name="Tunlid A."/>
            <person name="Henrissat B."/>
            <person name="Grigoriev I.V."/>
            <person name="Hibbett D.S."/>
            <person name="Martin F."/>
            <person name="Nordberg H.P."/>
            <person name="Cantor M.N."/>
            <person name="Hua S.X."/>
        </authorList>
    </citation>
    <scope>NUCLEOTIDE SEQUENCE [LARGE SCALE GENOMIC DNA]</scope>
    <source>
        <strain evidence="3 4">Ve08.2h10</strain>
    </source>
</reference>
<evidence type="ECO:0000259" key="2">
    <source>
        <dbReference type="PROSITE" id="PS51673"/>
    </source>
</evidence>
<reference evidence="4" key="2">
    <citation type="submission" date="2015-01" db="EMBL/GenBank/DDBJ databases">
        <title>Evolutionary Origins and Diversification of the Mycorrhizal Mutualists.</title>
        <authorList>
            <consortium name="DOE Joint Genome Institute"/>
            <consortium name="Mycorrhizal Genomics Consortium"/>
            <person name="Kohler A."/>
            <person name="Kuo A."/>
            <person name="Nagy L.G."/>
            <person name="Floudas D."/>
            <person name="Copeland A."/>
            <person name="Barry K.W."/>
            <person name="Cichocki N."/>
            <person name="Veneault-Fourrey C."/>
            <person name="LaButti K."/>
            <person name="Lindquist E.A."/>
            <person name="Lipzen A."/>
            <person name="Lundell T."/>
            <person name="Morin E."/>
            <person name="Murat C."/>
            <person name="Riley R."/>
            <person name="Ohm R."/>
            <person name="Sun H."/>
            <person name="Tunlid A."/>
            <person name="Henrissat B."/>
            <person name="Grigoriev I.V."/>
            <person name="Hibbett D.S."/>
            <person name="Martin F."/>
        </authorList>
    </citation>
    <scope>NUCLEOTIDE SEQUENCE [LARGE SCALE GENOMIC DNA]</scope>
    <source>
        <strain evidence="4">Ve08.2h10</strain>
    </source>
</reference>
<dbReference type="HOGENOM" id="CLU_109005_0_0_1"/>
<name>A0A0D0DMV2_9AGAM</name>
<accession>A0A0D0DMV2</accession>
<evidence type="ECO:0000313" key="3">
    <source>
        <dbReference type="EMBL" id="KIK93023.1"/>
    </source>
</evidence>
<dbReference type="PANTHER" id="PTHR31796">
    <property type="entry name" value="SUZ DOMAIN-CONTAINING PROTEIN 1"/>
    <property type="match status" value="1"/>
</dbReference>
<evidence type="ECO:0000256" key="1">
    <source>
        <dbReference type="SAM" id="MobiDB-lite"/>
    </source>
</evidence>
<proteinExistence type="predicted"/>
<dbReference type="InterPro" id="IPR039228">
    <property type="entry name" value="SZRD1"/>
</dbReference>
<feature type="domain" description="SUZ" evidence="2">
    <location>
        <begin position="53"/>
        <end position="127"/>
    </location>
</feature>
<sequence length="210" mass="22779">MLTQTYATLHHPPVQAGLKPQPPVVRDDWDEDDDGEEEQDNAKIWEAANNKTPMPELIISPASTGQTILPSPPAAFQPTLRILKRPSPSQSTSATSTSLSLAQTRSTFAEREAQYQEARNRIFGERNAGRGIPLGQECLVDERATLGGDMGKKSASRSAVTVVRDPLGPSFESSIQDKGQPAKGFGDRRSRGKQVNEVLSGRSLASDLRT</sequence>
<dbReference type="Pfam" id="PF12752">
    <property type="entry name" value="SUZ"/>
    <property type="match status" value="1"/>
</dbReference>
<feature type="compositionally biased region" description="Acidic residues" evidence="1">
    <location>
        <begin position="28"/>
        <end position="39"/>
    </location>
</feature>
<protein>
    <recommendedName>
        <fullName evidence="2">SUZ domain-containing protein</fullName>
    </recommendedName>
</protein>
<dbReference type="STRING" id="930991.A0A0D0DMV2"/>
<dbReference type="InParanoid" id="A0A0D0DMV2"/>
<dbReference type="PANTHER" id="PTHR31796:SF2">
    <property type="entry name" value="SUZ DOMAIN-CONTAINING PROTEIN 1"/>
    <property type="match status" value="1"/>
</dbReference>
<evidence type="ECO:0000313" key="4">
    <source>
        <dbReference type="Proteomes" id="UP000054538"/>
    </source>
</evidence>
<gene>
    <name evidence="3" type="ORF">PAXRUDRAFT_829408</name>
</gene>
<dbReference type="InterPro" id="IPR024771">
    <property type="entry name" value="SUZ"/>
</dbReference>